<dbReference type="Proteomes" id="UP001163321">
    <property type="component" value="Chromosome 2"/>
</dbReference>
<reference evidence="1 2" key="1">
    <citation type="journal article" date="2022" name="bioRxiv">
        <title>The genome of the oomycete Peronosclerospora sorghi, a cosmopolitan pathogen of maize and sorghum, is inflated with dispersed pseudogenes.</title>
        <authorList>
            <person name="Fletcher K."/>
            <person name="Martin F."/>
            <person name="Isakeit T."/>
            <person name="Cavanaugh K."/>
            <person name="Magill C."/>
            <person name="Michelmore R."/>
        </authorList>
    </citation>
    <scope>NUCLEOTIDE SEQUENCE [LARGE SCALE GENOMIC DNA]</scope>
    <source>
        <strain evidence="1">P6</strain>
    </source>
</reference>
<dbReference type="EMBL" id="CM047581">
    <property type="protein sequence ID" value="KAI9916513.1"/>
    <property type="molecule type" value="Genomic_DNA"/>
</dbReference>
<sequence length="139" mass="16023">MDHYGNCLRKENLRTELSDLVQQLFSISNTCPESWLAAAYSSDMNEDYETALQYCEHAIEERNDHAPAHLLRGEMLLRLHPTVNFFTVGVNRYKEVFAADKSVVKIFPKNAQSLVLLGNVLALNPDNREQKHEKCCKRR</sequence>
<proteinExistence type="predicted"/>
<organism evidence="1 2">
    <name type="scientific">Peronosclerospora sorghi</name>
    <dbReference type="NCBI Taxonomy" id="230839"/>
    <lineage>
        <taxon>Eukaryota</taxon>
        <taxon>Sar</taxon>
        <taxon>Stramenopiles</taxon>
        <taxon>Oomycota</taxon>
        <taxon>Peronosporomycetes</taxon>
        <taxon>Peronosporales</taxon>
        <taxon>Peronosporaceae</taxon>
        <taxon>Peronosclerospora</taxon>
    </lineage>
</organism>
<gene>
    <name evidence="1" type="ORF">PsorP6_017188</name>
</gene>
<name>A0ACC0WEH5_9STRA</name>
<evidence type="ECO:0000313" key="1">
    <source>
        <dbReference type="EMBL" id="KAI9916513.1"/>
    </source>
</evidence>
<protein>
    <submittedName>
        <fullName evidence="1">Uncharacterized protein</fullName>
    </submittedName>
</protein>
<comment type="caution">
    <text evidence="1">The sequence shown here is derived from an EMBL/GenBank/DDBJ whole genome shotgun (WGS) entry which is preliminary data.</text>
</comment>
<accession>A0ACC0WEH5</accession>
<evidence type="ECO:0000313" key="2">
    <source>
        <dbReference type="Proteomes" id="UP001163321"/>
    </source>
</evidence>
<keyword evidence="2" id="KW-1185">Reference proteome</keyword>